<keyword evidence="6" id="KW-0472">Membrane</keyword>
<dbReference type="STRING" id="702745.SAMN05421818_10331"/>
<dbReference type="GO" id="GO:0015562">
    <property type="term" value="F:efflux transmembrane transporter activity"/>
    <property type="evidence" value="ECO:0007669"/>
    <property type="project" value="InterPro"/>
</dbReference>
<gene>
    <name evidence="8" type="ORF">SAMN05421818_10331</name>
</gene>
<keyword evidence="4" id="KW-1134">Transmembrane beta strand</keyword>
<comment type="subcellular location">
    <subcellularLocation>
        <location evidence="1">Cell outer membrane</location>
    </subcellularLocation>
</comment>
<protein>
    <submittedName>
        <fullName evidence="8">Outer membrane protein</fullName>
    </submittedName>
</protein>
<dbReference type="GO" id="GO:0009279">
    <property type="term" value="C:cell outer membrane"/>
    <property type="evidence" value="ECO:0007669"/>
    <property type="project" value="UniProtKB-SubCell"/>
</dbReference>
<accession>A0A1G8BYL4</accession>
<dbReference type="GO" id="GO:1990281">
    <property type="term" value="C:efflux pump complex"/>
    <property type="evidence" value="ECO:0007669"/>
    <property type="project" value="TreeGrafter"/>
</dbReference>
<dbReference type="GO" id="GO:0015288">
    <property type="term" value="F:porin activity"/>
    <property type="evidence" value="ECO:0007669"/>
    <property type="project" value="TreeGrafter"/>
</dbReference>
<dbReference type="SUPFAM" id="SSF56954">
    <property type="entry name" value="Outer membrane efflux proteins (OEP)"/>
    <property type="match status" value="1"/>
</dbReference>
<dbReference type="AlphaFoldDB" id="A0A1G8BYL4"/>
<dbReference type="EMBL" id="FNDQ01000003">
    <property type="protein sequence ID" value="SDH38311.1"/>
    <property type="molecule type" value="Genomic_DNA"/>
</dbReference>
<dbReference type="RefSeq" id="WP_090405478.1">
    <property type="nucleotide sequence ID" value="NZ_FNDQ01000003.1"/>
</dbReference>
<dbReference type="InterPro" id="IPR051906">
    <property type="entry name" value="TolC-like"/>
</dbReference>
<dbReference type="Gene3D" id="1.20.1600.10">
    <property type="entry name" value="Outer membrane efflux proteins (OEP)"/>
    <property type="match status" value="1"/>
</dbReference>
<evidence type="ECO:0000256" key="7">
    <source>
        <dbReference type="ARBA" id="ARBA00023237"/>
    </source>
</evidence>
<name>A0A1G8BYL4_9FLAO</name>
<sequence>MINQYRVIAISFFIYLLPQYILAQDNYWSLEKCIEYAIDNNIRIKQSKLDEESALINKAIAFGNFLPGITMNGNHSWTIADQPNQVTKVVESQTIQSSSFGVGVNVDIYNGLQNQNLLVKSRLAHLASQYKLQKMKEDIALNVINSYLQIIFNKELVRTNKVQLEYDESQSNRTEELVEAGVVPAGDLLEANATVAVATQRLIVSQNELVMARLNLAQLLQINDYEAFDVIDSDYEVGESAVLIYTPEEIKSRAFEVLTIVKNAEAEVDIAERNVKISRGAYLPRLSAFYNLGTNINYQDRLVGIESTGTSSTIGYVEGTNQRVLQQNTMGVFGGPNSFFSQFDKNKTSSFGLSLAVPVFQGFSVRNNVKLSKLRLKQIENEREVVILNLEQLVFKAYTDTQSALKTYEASVVSLKARTQSLEYAKERYAVGLINVFELNQNQNLLVTAQSNLLKSKYDYIFKTKILEYYFGIPLFKN</sequence>
<evidence type="ECO:0000256" key="5">
    <source>
        <dbReference type="ARBA" id="ARBA00022692"/>
    </source>
</evidence>
<reference evidence="9" key="1">
    <citation type="submission" date="2016-10" db="EMBL/GenBank/DDBJ databases">
        <authorList>
            <person name="Varghese N."/>
            <person name="Submissions S."/>
        </authorList>
    </citation>
    <scope>NUCLEOTIDE SEQUENCE [LARGE SCALE GENOMIC DNA]</scope>
    <source>
        <strain evidence="9">DSM 23313</strain>
    </source>
</reference>
<dbReference type="PANTHER" id="PTHR30026">
    <property type="entry name" value="OUTER MEMBRANE PROTEIN TOLC"/>
    <property type="match status" value="1"/>
</dbReference>
<evidence type="ECO:0000313" key="8">
    <source>
        <dbReference type="EMBL" id="SDH38311.1"/>
    </source>
</evidence>
<dbReference type="Proteomes" id="UP000243588">
    <property type="component" value="Unassembled WGS sequence"/>
</dbReference>
<dbReference type="InterPro" id="IPR003423">
    <property type="entry name" value="OMP_efflux"/>
</dbReference>
<proteinExistence type="inferred from homology"/>
<evidence type="ECO:0000256" key="4">
    <source>
        <dbReference type="ARBA" id="ARBA00022452"/>
    </source>
</evidence>
<keyword evidence="9" id="KW-1185">Reference proteome</keyword>
<keyword evidence="5" id="KW-0812">Transmembrane</keyword>
<dbReference type="PANTHER" id="PTHR30026:SF20">
    <property type="entry name" value="OUTER MEMBRANE PROTEIN TOLC"/>
    <property type="match status" value="1"/>
</dbReference>
<keyword evidence="3" id="KW-0813">Transport</keyword>
<evidence type="ECO:0000256" key="3">
    <source>
        <dbReference type="ARBA" id="ARBA00022448"/>
    </source>
</evidence>
<evidence type="ECO:0000256" key="1">
    <source>
        <dbReference type="ARBA" id="ARBA00004442"/>
    </source>
</evidence>
<comment type="similarity">
    <text evidence="2">Belongs to the outer membrane factor (OMF) (TC 1.B.17) family.</text>
</comment>
<evidence type="ECO:0000256" key="2">
    <source>
        <dbReference type="ARBA" id="ARBA00007613"/>
    </source>
</evidence>
<organism evidence="8 9">
    <name type="scientific">Myroides phaeus</name>
    <dbReference type="NCBI Taxonomy" id="702745"/>
    <lineage>
        <taxon>Bacteria</taxon>
        <taxon>Pseudomonadati</taxon>
        <taxon>Bacteroidota</taxon>
        <taxon>Flavobacteriia</taxon>
        <taxon>Flavobacteriales</taxon>
        <taxon>Flavobacteriaceae</taxon>
        <taxon>Myroides</taxon>
    </lineage>
</organism>
<evidence type="ECO:0000256" key="6">
    <source>
        <dbReference type="ARBA" id="ARBA00023136"/>
    </source>
</evidence>
<dbReference type="Pfam" id="PF02321">
    <property type="entry name" value="OEP"/>
    <property type="match status" value="2"/>
</dbReference>
<keyword evidence="7" id="KW-0998">Cell outer membrane</keyword>
<evidence type="ECO:0000313" key="9">
    <source>
        <dbReference type="Proteomes" id="UP000243588"/>
    </source>
</evidence>